<dbReference type="RefSeq" id="XP_058976840.1">
    <property type="nucleotide sequence ID" value="XM_059120857.1"/>
</dbReference>
<protein>
    <recommendedName>
        <fullName evidence="1">BTB/POZ domain-containing protein 9</fullName>
    </recommendedName>
</protein>
<dbReference type="PANTHER" id="PTHR46306">
    <property type="entry name" value="BTB/POZ DOMAIN-CONTAINING PROTEIN 9"/>
    <property type="match status" value="1"/>
</dbReference>
<dbReference type="SMART" id="SM00875">
    <property type="entry name" value="BACK"/>
    <property type="match status" value="1"/>
</dbReference>
<evidence type="ECO:0000259" key="2">
    <source>
        <dbReference type="PROSITE" id="PS50097"/>
    </source>
</evidence>
<dbReference type="CDD" id="cd14822">
    <property type="entry name" value="BACK_BTBD9"/>
    <property type="match status" value="1"/>
</dbReference>
<dbReference type="Pfam" id="PF07707">
    <property type="entry name" value="BACK"/>
    <property type="match status" value="1"/>
</dbReference>
<dbReference type="SUPFAM" id="SSF54695">
    <property type="entry name" value="POZ domain"/>
    <property type="match status" value="1"/>
</dbReference>
<dbReference type="GeneID" id="101901604"/>
<dbReference type="InterPro" id="IPR052407">
    <property type="entry name" value="BTB_POZ_domain_cont_9"/>
</dbReference>
<organism evidence="3 4">
    <name type="scientific">Musca domestica</name>
    <name type="common">House fly</name>
    <dbReference type="NCBI Taxonomy" id="7370"/>
    <lineage>
        <taxon>Eukaryota</taxon>
        <taxon>Metazoa</taxon>
        <taxon>Ecdysozoa</taxon>
        <taxon>Arthropoda</taxon>
        <taxon>Hexapoda</taxon>
        <taxon>Insecta</taxon>
        <taxon>Pterygota</taxon>
        <taxon>Neoptera</taxon>
        <taxon>Endopterygota</taxon>
        <taxon>Diptera</taxon>
        <taxon>Brachycera</taxon>
        <taxon>Muscomorpha</taxon>
        <taxon>Muscoidea</taxon>
        <taxon>Muscidae</taxon>
        <taxon>Musca</taxon>
    </lineage>
</organism>
<dbReference type="Pfam" id="PF00651">
    <property type="entry name" value="BTB"/>
    <property type="match status" value="1"/>
</dbReference>
<dbReference type="SUPFAM" id="SSF49785">
    <property type="entry name" value="Galactose-binding domain-like"/>
    <property type="match status" value="2"/>
</dbReference>
<dbReference type="InterPro" id="IPR011333">
    <property type="entry name" value="SKP1/BTB/POZ_sf"/>
</dbReference>
<dbReference type="CDD" id="cd18287">
    <property type="entry name" value="BTB_POZ_BTBD9"/>
    <property type="match status" value="1"/>
</dbReference>
<dbReference type="PANTHER" id="PTHR46306:SF1">
    <property type="entry name" value="BTB_POZ DOMAIN-CONTAINING PROTEIN 9"/>
    <property type="match status" value="1"/>
</dbReference>
<dbReference type="InterPro" id="IPR034091">
    <property type="entry name" value="BTBD9_BACK-like_dom"/>
</dbReference>
<dbReference type="PROSITE" id="PS50097">
    <property type="entry name" value="BTB"/>
    <property type="match status" value="1"/>
</dbReference>
<sequence>MSSQSHRKMSGIRPNKPRTDEIELTELFSSQMSQLCLNEDYSDVCFIVENQRLPAHRVMLAARSEYFRALLYGGLSESTQTEIHLKVPVEAFKSLLRYIYSGHMSLAQMDEDNILDTLGLANQYGLSELELSISDYLRQYLALGNVCAILDAARLYNLEKLTKVCLTFMDRNAADILQHDSFKSLSKESLEEVLRRDSFFAPEVQIFIAVWDWCKHNPNVDIKVSIRITISNYIFNILFVSLQSVVSFVRLPLMNLEDLLHVVRPSGILNPDKLLDAIEEQNTSKYLPYRAALWPEENVATAKFVSRTIMGECRAELLNGDVTSYDMEKGYTRHCISDTNETGIVVELGTICIINHIKILLWDRDNRAYSYFIEVSPNQTQWDRVIDYSKYHCRSWQFLYFPARPVRYIKLVGTYNTVNRLFHVVALEAMYTTNLPKVINDIVAPTANVATIEMSAVVVDGVSRTRNCLINGNYTDYDWDSGYTCHQLDSGEILVRLGQPYIIGSMRLLLWDCDDRTYSFYIETSVNQKDWVMVVDKRNEHARSWQNFSFNPLPVVFIRIIGTRNTANEIFHCVHLECPSQDPNFLLAEKEKQKLMEEKAKEQLRIVNDNQASTSAGSRASTPRRSVNNLRAIAPANVQLREVEDNILVQLGNVAGGQHNV</sequence>
<dbReference type="InterPro" id="IPR000210">
    <property type="entry name" value="BTB/POZ_dom"/>
</dbReference>
<accession>A0ABM3UTI1</accession>
<dbReference type="Gene3D" id="3.30.710.10">
    <property type="entry name" value="Potassium Channel Kv1.1, Chain A"/>
    <property type="match status" value="1"/>
</dbReference>
<dbReference type="InterPro" id="IPR011705">
    <property type="entry name" value="BACK"/>
</dbReference>
<gene>
    <name evidence="4" type="primary">LOC101901604</name>
</gene>
<dbReference type="InterPro" id="IPR008979">
    <property type="entry name" value="Galactose-bd-like_sf"/>
</dbReference>
<dbReference type="InterPro" id="IPR000421">
    <property type="entry name" value="FA58C"/>
</dbReference>
<evidence type="ECO:0000313" key="3">
    <source>
        <dbReference type="Proteomes" id="UP001652621"/>
    </source>
</evidence>
<reference evidence="4" key="1">
    <citation type="submission" date="2025-08" db="UniProtKB">
        <authorList>
            <consortium name="RefSeq"/>
        </authorList>
    </citation>
    <scope>IDENTIFICATION</scope>
    <source>
        <strain evidence="4">Aabys</strain>
        <tissue evidence="4">Whole body</tissue>
    </source>
</reference>
<evidence type="ECO:0000313" key="4">
    <source>
        <dbReference type="RefSeq" id="XP_058976840.1"/>
    </source>
</evidence>
<evidence type="ECO:0000256" key="1">
    <source>
        <dbReference type="ARBA" id="ARBA00020216"/>
    </source>
</evidence>
<keyword evidence="3" id="KW-1185">Reference proteome</keyword>
<proteinExistence type="predicted"/>
<dbReference type="Proteomes" id="UP001652621">
    <property type="component" value="Unplaced"/>
</dbReference>
<dbReference type="Pfam" id="PF00754">
    <property type="entry name" value="F5_F8_type_C"/>
    <property type="match status" value="1"/>
</dbReference>
<dbReference type="SMART" id="SM00225">
    <property type="entry name" value="BTB"/>
    <property type="match status" value="1"/>
</dbReference>
<feature type="domain" description="BTB" evidence="2">
    <location>
        <begin position="42"/>
        <end position="108"/>
    </location>
</feature>
<dbReference type="Gene3D" id="2.60.120.260">
    <property type="entry name" value="Galactose-binding domain-like"/>
    <property type="match status" value="2"/>
</dbReference>
<dbReference type="Gene3D" id="1.25.40.420">
    <property type="match status" value="1"/>
</dbReference>
<name>A0ABM3UTI1_MUSDO</name>